<proteinExistence type="predicted"/>
<organism evidence="1 2">
    <name type="scientific">Colletotrichum melonis</name>
    <dbReference type="NCBI Taxonomy" id="1209925"/>
    <lineage>
        <taxon>Eukaryota</taxon>
        <taxon>Fungi</taxon>
        <taxon>Dikarya</taxon>
        <taxon>Ascomycota</taxon>
        <taxon>Pezizomycotina</taxon>
        <taxon>Sordariomycetes</taxon>
        <taxon>Hypocreomycetidae</taxon>
        <taxon>Glomerellales</taxon>
        <taxon>Glomerellaceae</taxon>
        <taxon>Colletotrichum</taxon>
        <taxon>Colletotrichum acutatum species complex</taxon>
    </lineage>
</organism>
<comment type="caution">
    <text evidence="1">The sequence shown here is derived from an EMBL/GenBank/DDBJ whole genome shotgun (WGS) entry which is preliminary data.</text>
</comment>
<dbReference type="EMBL" id="MLGG01000019">
    <property type="protein sequence ID" value="KAK1456636.1"/>
    <property type="molecule type" value="Genomic_DNA"/>
</dbReference>
<accession>A0AAI9UHK1</accession>
<sequence length="211" mass="23555">VYFSTLCQPEDTSTRAQHRVSGGGRLRFWSPKKTALPPVFILLNGATMKLPLCLDSGKNRRRTTLGPVWRWHLPTRVNEQIGESSTDITTAPSSRFESLRYTLRYLLLLFVPRVRYLKRVLTWLLPPAPCSFPLSSQTVGPLSGETLIRLAQGNHGTPDTSVCGLRYLAQLWPEIPRPRPSQTLADSVTPPAWCPLSPTMFPMSSASQAAR</sequence>
<evidence type="ECO:0000313" key="2">
    <source>
        <dbReference type="Proteomes" id="UP001239795"/>
    </source>
</evidence>
<feature type="non-terminal residue" evidence="1">
    <location>
        <position position="1"/>
    </location>
</feature>
<reference evidence="1 2" key="1">
    <citation type="submission" date="2016-10" db="EMBL/GenBank/DDBJ databases">
        <title>The genome sequence of Colletotrichum fioriniae PJ7.</title>
        <authorList>
            <person name="Baroncelli R."/>
        </authorList>
    </citation>
    <scope>NUCLEOTIDE SEQUENCE [LARGE SCALE GENOMIC DNA]</scope>
    <source>
        <strain evidence="1">Col 31</strain>
    </source>
</reference>
<evidence type="ECO:0000313" key="1">
    <source>
        <dbReference type="EMBL" id="KAK1456636.1"/>
    </source>
</evidence>
<keyword evidence="2" id="KW-1185">Reference proteome</keyword>
<dbReference type="AlphaFoldDB" id="A0AAI9UHK1"/>
<protein>
    <submittedName>
        <fullName evidence="1">Uncharacterized protein</fullName>
    </submittedName>
</protein>
<gene>
    <name evidence="1" type="ORF">CMEL01_16314</name>
</gene>
<name>A0AAI9UHK1_9PEZI</name>
<dbReference type="Proteomes" id="UP001239795">
    <property type="component" value="Unassembled WGS sequence"/>
</dbReference>